<feature type="domain" description="LNR" evidence="5">
    <location>
        <begin position="582"/>
        <end position="620"/>
    </location>
</feature>
<dbReference type="Gene3D" id="3.80.10.10">
    <property type="entry name" value="Ribonuclease Inhibitor"/>
    <property type="match status" value="1"/>
</dbReference>
<sequence length="629" mass="69038">MRRRAPRWLYQCVSLFAKLKHTICAVYFAIQVVIFVKFGPTDIRNLRVFDPIVMAGSFAALALLHVLFLSLGPRTTPWMTWHPLRWASRITSFDSVRPRLWLGYISDDTALAAFNVFEVVCQSYQLVSLMAVVVDAWFVTSFATVVVLHCFVTPWLFYNQTTSRDHTLLVGWTSSLFSFCLSCLFPFVGICLPALEYLLVNPAIGNDPLWISRIILMSRAIVASSPLDFATKIVMDVATLVSLRRLTHVLATYSSATIAPTTSRRQLSTSSSSITCRSPTHSVAKASIPAANRRPLAIALLVVLVTWGAALTILLLRTSFFRTACPPTCVAHATPLLDLTCRCKYVHVNCHAIGNESLDVDSQLNAAMLGHHLFYLRVSRCDLPTGLSHDTLASQPDLDTINLEFTNMTQWSGVLPPSTRVLFIRFSRLDAFPAILRMKDLPLSTLYIEGFPLGRLPDDVASSWLAIQALILRNVSLSQAPTVVPSLPSLTILRLPFNEELGPTISNAWQTQASTNLHNLVEVDLTGCGLIDGPWTLASPPRTLKLTLNPIAALSSTLSPTLVTDRTIVLDDTNYCNTTHAASCASSVCAPSCLRSMVGDYVCNLACLNAACNHDGGDCDDLVLADSYS</sequence>
<accession>A0A485K350</accession>
<dbReference type="OrthoDB" id="343807at2759"/>
<feature type="transmembrane region" description="Helical" evidence="4">
    <location>
        <begin position="21"/>
        <end position="40"/>
    </location>
</feature>
<keyword evidence="2" id="KW-1015">Disulfide bond</keyword>
<dbReference type="EMBL" id="CAADRA010000031">
    <property type="protein sequence ID" value="VFT77795.1"/>
    <property type="molecule type" value="Genomic_DNA"/>
</dbReference>
<evidence type="ECO:0000313" key="8">
    <source>
        <dbReference type="Proteomes" id="UP000332933"/>
    </source>
</evidence>
<protein>
    <submittedName>
        <fullName evidence="7">Aste57867_570 protein</fullName>
    </submittedName>
</protein>
<keyword evidence="4" id="KW-0472">Membrane</keyword>
<evidence type="ECO:0000313" key="7">
    <source>
        <dbReference type="EMBL" id="VFT77795.1"/>
    </source>
</evidence>
<dbReference type="EMBL" id="VJMH01000031">
    <property type="protein sequence ID" value="KAF0720102.1"/>
    <property type="molecule type" value="Genomic_DNA"/>
</dbReference>
<dbReference type="Pfam" id="PF00066">
    <property type="entry name" value="Notch"/>
    <property type="match status" value="1"/>
</dbReference>
<reference evidence="7 8" key="1">
    <citation type="submission" date="2019-03" db="EMBL/GenBank/DDBJ databases">
        <authorList>
            <person name="Gaulin E."/>
            <person name="Dumas B."/>
        </authorList>
    </citation>
    <scope>NUCLEOTIDE SEQUENCE [LARGE SCALE GENOMIC DNA]</scope>
    <source>
        <strain evidence="7">CBS 568.67</strain>
    </source>
</reference>
<keyword evidence="8" id="KW-1185">Reference proteome</keyword>
<keyword evidence="1" id="KW-0677">Repeat</keyword>
<dbReference type="AlphaFoldDB" id="A0A485K350"/>
<dbReference type="Proteomes" id="UP000332933">
    <property type="component" value="Unassembled WGS sequence"/>
</dbReference>
<evidence type="ECO:0000256" key="1">
    <source>
        <dbReference type="ARBA" id="ARBA00022737"/>
    </source>
</evidence>
<feature type="transmembrane region" description="Helical" evidence="4">
    <location>
        <begin position="52"/>
        <end position="71"/>
    </location>
</feature>
<reference evidence="6" key="2">
    <citation type="submission" date="2019-06" db="EMBL/GenBank/DDBJ databases">
        <title>Genomics analysis of Aphanomyces spp. identifies a new class of oomycete effector associated with host adaptation.</title>
        <authorList>
            <person name="Gaulin E."/>
        </authorList>
    </citation>
    <scope>NUCLEOTIDE SEQUENCE</scope>
    <source>
        <strain evidence="6">CBS 578.67</strain>
    </source>
</reference>
<feature type="transmembrane region" description="Helical" evidence="4">
    <location>
        <begin position="132"/>
        <end position="156"/>
    </location>
</feature>
<keyword evidence="4" id="KW-0812">Transmembrane</keyword>
<dbReference type="SUPFAM" id="SSF52058">
    <property type="entry name" value="L domain-like"/>
    <property type="match status" value="1"/>
</dbReference>
<organism evidence="7 8">
    <name type="scientific">Aphanomyces stellatus</name>
    <dbReference type="NCBI Taxonomy" id="120398"/>
    <lineage>
        <taxon>Eukaryota</taxon>
        <taxon>Sar</taxon>
        <taxon>Stramenopiles</taxon>
        <taxon>Oomycota</taxon>
        <taxon>Saprolegniomycetes</taxon>
        <taxon>Saprolegniales</taxon>
        <taxon>Verrucalvaceae</taxon>
        <taxon>Aphanomyces</taxon>
    </lineage>
</organism>
<dbReference type="InterPro" id="IPR000800">
    <property type="entry name" value="Notch_dom"/>
</dbReference>
<evidence type="ECO:0000313" key="6">
    <source>
        <dbReference type="EMBL" id="KAF0720102.1"/>
    </source>
</evidence>
<proteinExistence type="predicted"/>
<feature type="transmembrane region" description="Helical" evidence="4">
    <location>
        <begin position="176"/>
        <end position="200"/>
    </location>
</feature>
<keyword evidence="4" id="KW-1133">Transmembrane helix</keyword>
<feature type="transmembrane region" description="Helical" evidence="4">
    <location>
        <begin position="296"/>
        <end position="316"/>
    </location>
</feature>
<keyword evidence="3" id="KW-0325">Glycoprotein</keyword>
<dbReference type="SMART" id="SM00004">
    <property type="entry name" value="NL"/>
    <property type="match status" value="1"/>
</dbReference>
<name>A0A485K350_9STRA</name>
<gene>
    <name evidence="7" type="primary">Aste57867_570</name>
    <name evidence="6" type="ORF">As57867_000569</name>
    <name evidence="7" type="ORF">ASTE57867_570</name>
</gene>
<evidence type="ECO:0000256" key="2">
    <source>
        <dbReference type="ARBA" id="ARBA00023157"/>
    </source>
</evidence>
<evidence type="ECO:0000259" key="5">
    <source>
        <dbReference type="SMART" id="SM00004"/>
    </source>
</evidence>
<dbReference type="InterPro" id="IPR032675">
    <property type="entry name" value="LRR_dom_sf"/>
</dbReference>
<evidence type="ECO:0000256" key="3">
    <source>
        <dbReference type="ARBA" id="ARBA00023180"/>
    </source>
</evidence>
<evidence type="ECO:0000256" key="4">
    <source>
        <dbReference type="SAM" id="Phobius"/>
    </source>
</evidence>